<reference evidence="2 3" key="1">
    <citation type="journal article" date="2019" name="Philos. Trans. R. Soc. Lond., B, Biol. Sci.">
        <title>Ant behaviour and brain gene expression of defending hosts depend on the ecological success of the intruding social parasite.</title>
        <authorList>
            <person name="Kaur R."/>
            <person name="Stoldt M."/>
            <person name="Jongepier E."/>
            <person name="Feldmeyer B."/>
            <person name="Menzel F."/>
            <person name="Bornberg-Bauer E."/>
            <person name="Foitzik S."/>
        </authorList>
    </citation>
    <scope>NUCLEOTIDE SEQUENCE [LARGE SCALE GENOMIC DNA]</scope>
    <source>
        <tissue evidence="2">Whole body</tissue>
    </source>
</reference>
<organism evidence="2 3">
    <name type="scientific">Temnothorax longispinosus</name>
    <dbReference type="NCBI Taxonomy" id="300112"/>
    <lineage>
        <taxon>Eukaryota</taxon>
        <taxon>Metazoa</taxon>
        <taxon>Ecdysozoa</taxon>
        <taxon>Arthropoda</taxon>
        <taxon>Hexapoda</taxon>
        <taxon>Insecta</taxon>
        <taxon>Pterygota</taxon>
        <taxon>Neoptera</taxon>
        <taxon>Endopterygota</taxon>
        <taxon>Hymenoptera</taxon>
        <taxon>Apocrita</taxon>
        <taxon>Aculeata</taxon>
        <taxon>Formicoidea</taxon>
        <taxon>Formicidae</taxon>
        <taxon>Myrmicinae</taxon>
        <taxon>Temnothorax</taxon>
    </lineage>
</organism>
<comment type="caution">
    <text evidence="2">The sequence shown here is derived from an EMBL/GenBank/DDBJ whole genome shotgun (WGS) entry which is preliminary data.</text>
</comment>
<evidence type="ECO:0000313" key="2">
    <source>
        <dbReference type="EMBL" id="TGZ32181.1"/>
    </source>
</evidence>
<name>A0A4S2JA08_9HYME</name>
<dbReference type="AlphaFoldDB" id="A0A4S2JA08"/>
<dbReference type="EMBL" id="QBLH01003951">
    <property type="protein sequence ID" value="TGZ32181.1"/>
    <property type="molecule type" value="Genomic_DNA"/>
</dbReference>
<gene>
    <name evidence="2" type="ORF">DBV15_01064</name>
</gene>
<feature type="region of interest" description="Disordered" evidence="1">
    <location>
        <begin position="234"/>
        <end position="285"/>
    </location>
</feature>
<keyword evidence="2" id="KW-0238">DNA-binding</keyword>
<dbReference type="Proteomes" id="UP000310200">
    <property type="component" value="Unassembled WGS sequence"/>
</dbReference>
<proteinExistence type="predicted"/>
<accession>A0A4S2JA08</accession>
<evidence type="ECO:0000256" key="1">
    <source>
        <dbReference type="SAM" id="MobiDB-lite"/>
    </source>
</evidence>
<dbReference type="GO" id="GO:0003677">
    <property type="term" value="F:DNA binding"/>
    <property type="evidence" value="ECO:0007669"/>
    <property type="project" value="UniProtKB-KW"/>
</dbReference>
<protein>
    <submittedName>
        <fullName evidence="2">Homeobox protein prophet of Pit-1</fullName>
    </submittedName>
</protein>
<keyword evidence="3" id="KW-1185">Reference proteome</keyword>
<evidence type="ECO:0000313" key="3">
    <source>
        <dbReference type="Proteomes" id="UP000310200"/>
    </source>
</evidence>
<sequence length="285" mass="32194">MLNRIVYRRLTAVECLGDSSENPHSEQNYNSRHRRGLERSKLEMGDTSICQEEIFDSNFRPNGLSLTKPMETPIEIIEARREFLRENGCSTRFFSPRKKEACRSKLMEDILVSDIIQFEYGVPRGDNVRILSGRATARQPSGNYVETLSGVFSKRPTLSFVGARVYDVAAVGIMRLTRDYTAVEILRGRSRTAAALFFERSHWSRETWGPPKARNRGNLDIVIDKAEILEAGPAARKDHRTHSPGAVGPVETRRGEGPLRLFSWYPSGVSPEAPSDTQVPRRSRA</sequence>
<keyword evidence="2" id="KW-0371">Homeobox</keyword>
<feature type="non-terminal residue" evidence="2">
    <location>
        <position position="285"/>
    </location>
</feature>
<feature type="compositionally biased region" description="Polar residues" evidence="1">
    <location>
        <begin position="275"/>
        <end position="285"/>
    </location>
</feature>